<reference evidence="5 6" key="1">
    <citation type="submission" date="2016-10" db="EMBL/GenBank/DDBJ databases">
        <authorList>
            <person name="de Groot N.N."/>
        </authorList>
    </citation>
    <scope>NUCLEOTIDE SEQUENCE [LARGE SCALE GENOMIC DNA]</scope>
    <source>
        <strain evidence="5 6">JCM 10630</strain>
    </source>
</reference>
<evidence type="ECO:0000313" key="6">
    <source>
        <dbReference type="Proteomes" id="UP000182413"/>
    </source>
</evidence>
<organism evidence="5 6">
    <name type="scientific">Ectopseudomonas alcaliphila</name>
    <dbReference type="NCBI Taxonomy" id="101564"/>
    <lineage>
        <taxon>Bacteria</taxon>
        <taxon>Pseudomonadati</taxon>
        <taxon>Pseudomonadota</taxon>
        <taxon>Gammaproteobacteria</taxon>
        <taxon>Pseudomonadales</taxon>
        <taxon>Pseudomonadaceae</taxon>
        <taxon>Ectopseudomonas</taxon>
    </lineage>
</organism>
<dbReference type="SUPFAM" id="SSF48008">
    <property type="entry name" value="GntR ligand-binding domain-like"/>
    <property type="match status" value="1"/>
</dbReference>
<dbReference type="InterPro" id="IPR036388">
    <property type="entry name" value="WH-like_DNA-bd_sf"/>
</dbReference>
<dbReference type="GO" id="GO:0003700">
    <property type="term" value="F:DNA-binding transcription factor activity"/>
    <property type="evidence" value="ECO:0007669"/>
    <property type="project" value="InterPro"/>
</dbReference>
<dbReference type="SMART" id="SM00345">
    <property type="entry name" value="HTH_GNTR"/>
    <property type="match status" value="1"/>
</dbReference>
<dbReference type="Pfam" id="PF00392">
    <property type="entry name" value="GntR"/>
    <property type="match status" value="1"/>
</dbReference>
<evidence type="ECO:0000256" key="3">
    <source>
        <dbReference type="ARBA" id="ARBA00023163"/>
    </source>
</evidence>
<dbReference type="SMART" id="SM00895">
    <property type="entry name" value="FCD"/>
    <property type="match status" value="1"/>
</dbReference>
<accession>A0A1G6VB20</accession>
<evidence type="ECO:0000256" key="1">
    <source>
        <dbReference type="ARBA" id="ARBA00023015"/>
    </source>
</evidence>
<evidence type="ECO:0000256" key="2">
    <source>
        <dbReference type="ARBA" id="ARBA00023125"/>
    </source>
</evidence>
<gene>
    <name evidence="5" type="ORF">SAMN05216575_101710</name>
</gene>
<dbReference type="InterPro" id="IPR011711">
    <property type="entry name" value="GntR_C"/>
</dbReference>
<evidence type="ECO:0000259" key="4">
    <source>
        <dbReference type="PROSITE" id="PS50949"/>
    </source>
</evidence>
<dbReference type="GO" id="GO:0003677">
    <property type="term" value="F:DNA binding"/>
    <property type="evidence" value="ECO:0007669"/>
    <property type="project" value="UniProtKB-KW"/>
</dbReference>
<dbReference type="CDD" id="cd07377">
    <property type="entry name" value="WHTH_GntR"/>
    <property type="match status" value="1"/>
</dbReference>
<dbReference type="AlphaFoldDB" id="A0A1G6VB20"/>
<dbReference type="SUPFAM" id="SSF46785">
    <property type="entry name" value="Winged helix' DNA-binding domain"/>
    <property type="match status" value="1"/>
</dbReference>
<keyword evidence="2 5" id="KW-0238">DNA-binding</keyword>
<keyword evidence="3" id="KW-0804">Transcription</keyword>
<evidence type="ECO:0000313" key="5">
    <source>
        <dbReference type="EMBL" id="SDD50701.1"/>
    </source>
</evidence>
<dbReference type="Gene3D" id="1.10.10.10">
    <property type="entry name" value="Winged helix-like DNA-binding domain superfamily/Winged helix DNA-binding domain"/>
    <property type="match status" value="1"/>
</dbReference>
<sequence>MAAARPIMETNKIMAAPNRPKRQKLAELIAEDVKRWIASERLGAGDRLPNEKTLMELFGCAKGTIREMLKILEVEGLVSLRTGPGGGAVINPPTTEPASRTLRNFLHFQKLDGEQVYQLRKLLEVELAMSVVGQLGEGDIASLEANLAACRQCHEGEEEQRRQRILELEFHNILARACPNPLLAFMCQFLNDMLRDLVVFKKAYKPERKAFDQANQDYHQQLIDAYREADREKVRALMSEHMCDAEHHMSALEAQMAAQMLVSGEASNALAADSPLPTYEQVLSRRLMEPT</sequence>
<name>A0A1G6VB20_9GAMM</name>
<dbReference type="InterPro" id="IPR036390">
    <property type="entry name" value="WH_DNA-bd_sf"/>
</dbReference>
<dbReference type="EMBL" id="FNAE01000001">
    <property type="protein sequence ID" value="SDD50701.1"/>
    <property type="molecule type" value="Genomic_DNA"/>
</dbReference>
<dbReference type="PRINTS" id="PR00035">
    <property type="entry name" value="HTHGNTR"/>
</dbReference>
<dbReference type="InterPro" id="IPR008920">
    <property type="entry name" value="TF_FadR/GntR_C"/>
</dbReference>
<feature type="domain" description="HTH gntR-type" evidence="4">
    <location>
        <begin position="23"/>
        <end position="93"/>
    </location>
</feature>
<protein>
    <submittedName>
        <fullName evidence="5">DNA-binding transcriptional regulator, FadR family</fullName>
    </submittedName>
</protein>
<dbReference type="Pfam" id="PF07729">
    <property type="entry name" value="FCD"/>
    <property type="match status" value="1"/>
</dbReference>
<dbReference type="PANTHER" id="PTHR43537">
    <property type="entry name" value="TRANSCRIPTIONAL REGULATOR, GNTR FAMILY"/>
    <property type="match status" value="1"/>
</dbReference>
<dbReference type="InterPro" id="IPR000524">
    <property type="entry name" value="Tscrpt_reg_HTH_GntR"/>
</dbReference>
<dbReference type="Proteomes" id="UP000182413">
    <property type="component" value="Unassembled WGS sequence"/>
</dbReference>
<dbReference type="PANTHER" id="PTHR43537:SF24">
    <property type="entry name" value="GLUCONATE OPERON TRANSCRIPTIONAL REPRESSOR"/>
    <property type="match status" value="1"/>
</dbReference>
<proteinExistence type="predicted"/>
<dbReference type="PROSITE" id="PS50949">
    <property type="entry name" value="HTH_GNTR"/>
    <property type="match status" value="1"/>
</dbReference>
<keyword evidence="1" id="KW-0805">Transcription regulation</keyword>
<dbReference type="Gene3D" id="1.20.120.530">
    <property type="entry name" value="GntR ligand-binding domain-like"/>
    <property type="match status" value="1"/>
</dbReference>